<dbReference type="InterPro" id="IPR049996">
    <property type="entry name" value="Slr7037-like"/>
</dbReference>
<evidence type="ECO:0008006" key="3">
    <source>
        <dbReference type="Google" id="ProtNLM"/>
    </source>
</evidence>
<protein>
    <recommendedName>
        <fullName evidence="3">Replication origin-binding protein domain-containing protein</fullName>
    </recommendedName>
</protein>
<reference evidence="1 2" key="1">
    <citation type="submission" date="2020-02" db="EMBL/GenBank/DDBJ databases">
        <authorList>
            <person name="Ferguson B K."/>
        </authorList>
    </citation>
    <scope>NUCLEOTIDE SEQUENCE [LARGE SCALE GENOMIC DNA]</scope>
</reference>
<dbReference type="InterPro" id="IPR027417">
    <property type="entry name" value="P-loop_NTPase"/>
</dbReference>
<accession>A0A6H5FY85</accession>
<gene>
    <name evidence="1" type="ORF">NTEN_LOCUS1480</name>
</gene>
<name>A0A6H5FY85_9HEMI</name>
<proteinExistence type="predicted"/>
<organism evidence="1 2">
    <name type="scientific">Nesidiocoris tenuis</name>
    <dbReference type="NCBI Taxonomy" id="355587"/>
    <lineage>
        <taxon>Eukaryota</taxon>
        <taxon>Metazoa</taxon>
        <taxon>Ecdysozoa</taxon>
        <taxon>Arthropoda</taxon>
        <taxon>Hexapoda</taxon>
        <taxon>Insecta</taxon>
        <taxon>Pterygota</taxon>
        <taxon>Neoptera</taxon>
        <taxon>Paraneoptera</taxon>
        <taxon>Hemiptera</taxon>
        <taxon>Heteroptera</taxon>
        <taxon>Panheteroptera</taxon>
        <taxon>Cimicomorpha</taxon>
        <taxon>Miridae</taxon>
        <taxon>Dicyphina</taxon>
        <taxon>Nesidiocoris</taxon>
    </lineage>
</organism>
<keyword evidence="2" id="KW-1185">Reference proteome</keyword>
<feature type="non-terminal residue" evidence="1">
    <location>
        <position position="853"/>
    </location>
</feature>
<sequence length="853" mass="96465">MLLKGIVETKKQIYSHNNKLASSSNAFEANLQLLSVIAQQPEQTFLRHLSELVSTGMSSCPRRYSPGELCKLIASRLKKINATRYTGVVKEHISRKFEQQKKDAQAPRSFSERITNSAKRPEHITYKRFDTPHITSEIREYIANQVGPVIVRAGMGSGKSKHLLRPFMQSADRGVAIAHRISLVDNLWGVMNKDDDGQVIKTDILHYEDEGAKAQAPYANKLAICINSTVKPCWRHLMEKHDFFGLDEATQALRAILSGAFMTDSVPVLHKLIDGIATTENHAVLLDADASDLLVDLCELALARREKLGLSPWTQIHVVELPVDVTYEKEGERIARRVFYTDTNRITAEVQKAAAAGEKFLLPTDSAKYAEDMMDILQREWPEKKWLCINADTKPSDEVRAFTDDPNKMAPLYDGVIYSPAISSGVSIETPHFTRHFGVFHGVVIPSDAIQMLRRDRTATEFVIGLTGMPGRREENVESIENAYLQAMIETAGKNNTFTDAHLDDNGRLSFGLADTTYSRLQMKVMGMEAKARNNFANNLICILDDDGYDVHHLAENEELSAQGKAMRKEAKVRVSEITIQRHLEIETPTDEVRDKLLAKHSRSETEQAQLTRWEIENELKLPVNEQSLKFLADGGKAKLKLAELLMMDEVSAARIDREEQSIEFTYYFKKNGEADKATIIALSRDQADARFSRMQPLATSIKVKHRPLVEITQRNFVMLRNRALREYFTTCGIDPDSKNGEASQKDMKAAMKQLRNTEKRDLFNTVIKVSGYLSQNEDDAPKRPETVFRDICKSMGLKTNKRRLRLSEARNGPRGSAWSITPESWEFIQGILERRAEAGLSFFDNKRSARTE</sequence>
<dbReference type="NCBIfam" id="NF042913">
    <property type="entry name" value="CyRepA1"/>
    <property type="match status" value="1"/>
</dbReference>
<dbReference type="AlphaFoldDB" id="A0A6H5FY85"/>
<evidence type="ECO:0000313" key="1">
    <source>
        <dbReference type="EMBL" id="CAA9994664.1"/>
    </source>
</evidence>
<dbReference type="SUPFAM" id="SSF52540">
    <property type="entry name" value="P-loop containing nucleoside triphosphate hydrolases"/>
    <property type="match status" value="1"/>
</dbReference>
<evidence type="ECO:0000313" key="2">
    <source>
        <dbReference type="Proteomes" id="UP000479000"/>
    </source>
</evidence>
<dbReference type="EMBL" id="CADCXU010002265">
    <property type="protein sequence ID" value="CAA9994664.1"/>
    <property type="molecule type" value="Genomic_DNA"/>
</dbReference>
<dbReference type="Proteomes" id="UP000479000">
    <property type="component" value="Unassembled WGS sequence"/>
</dbReference>